<organism evidence="3">
    <name type="scientific">Tanacetum cinerariifolium</name>
    <name type="common">Dalmatian daisy</name>
    <name type="synonym">Chrysanthemum cinerariifolium</name>
    <dbReference type="NCBI Taxonomy" id="118510"/>
    <lineage>
        <taxon>Eukaryota</taxon>
        <taxon>Viridiplantae</taxon>
        <taxon>Streptophyta</taxon>
        <taxon>Embryophyta</taxon>
        <taxon>Tracheophyta</taxon>
        <taxon>Spermatophyta</taxon>
        <taxon>Magnoliopsida</taxon>
        <taxon>eudicotyledons</taxon>
        <taxon>Gunneridae</taxon>
        <taxon>Pentapetalae</taxon>
        <taxon>asterids</taxon>
        <taxon>campanulids</taxon>
        <taxon>Asterales</taxon>
        <taxon>Asteraceae</taxon>
        <taxon>Asteroideae</taxon>
        <taxon>Anthemideae</taxon>
        <taxon>Anthemidinae</taxon>
        <taxon>Tanacetum</taxon>
    </lineage>
</organism>
<feature type="coiled-coil region" evidence="1">
    <location>
        <begin position="621"/>
        <end position="648"/>
    </location>
</feature>
<evidence type="ECO:0000313" key="3">
    <source>
        <dbReference type="EMBL" id="GEU61100.1"/>
    </source>
</evidence>
<feature type="region of interest" description="Disordered" evidence="2">
    <location>
        <begin position="690"/>
        <end position="745"/>
    </location>
</feature>
<protein>
    <submittedName>
        <fullName evidence="3">Uncharacterized protein</fullName>
    </submittedName>
</protein>
<feature type="region of interest" description="Disordered" evidence="2">
    <location>
        <begin position="121"/>
        <end position="242"/>
    </location>
</feature>
<evidence type="ECO:0000256" key="1">
    <source>
        <dbReference type="SAM" id="Coils"/>
    </source>
</evidence>
<feature type="compositionally biased region" description="Acidic residues" evidence="2">
    <location>
        <begin position="176"/>
        <end position="194"/>
    </location>
</feature>
<dbReference type="EMBL" id="BKCJ010004448">
    <property type="protein sequence ID" value="GEU61100.1"/>
    <property type="molecule type" value="Genomic_DNA"/>
</dbReference>
<feature type="compositionally biased region" description="Low complexity" evidence="2">
    <location>
        <begin position="71"/>
        <end position="84"/>
    </location>
</feature>
<evidence type="ECO:0000256" key="2">
    <source>
        <dbReference type="SAM" id="MobiDB-lite"/>
    </source>
</evidence>
<accession>A0A6L2LIY1</accession>
<feature type="compositionally biased region" description="Basic and acidic residues" evidence="2">
    <location>
        <begin position="734"/>
        <end position="745"/>
    </location>
</feature>
<feature type="compositionally biased region" description="Polar residues" evidence="2">
    <location>
        <begin position="713"/>
        <end position="723"/>
    </location>
</feature>
<feature type="region of interest" description="Disordered" evidence="2">
    <location>
        <begin position="70"/>
        <end position="92"/>
    </location>
</feature>
<keyword evidence="1" id="KW-0175">Coiled coil</keyword>
<reference evidence="3" key="1">
    <citation type="journal article" date="2019" name="Sci. Rep.">
        <title>Draft genome of Tanacetum cinerariifolium, the natural source of mosquito coil.</title>
        <authorList>
            <person name="Yamashiro T."/>
            <person name="Shiraishi A."/>
            <person name="Satake H."/>
            <person name="Nakayama K."/>
        </authorList>
    </citation>
    <scope>NUCLEOTIDE SEQUENCE</scope>
</reference>
<feature type="non-terminal residue" evidence="3">
    <location>
        <position position="745"/>
    </location>
</feature>
<gene>
    <name evidence="3" type="ORF">Tci_033078</name>
</gene>
<name>A0A6L2LIY1_TANCI</name>
<dbReference type="AlphaFoldDB" id="A0A6L2LIY1"/>
<feature type="region of interest" description="Disordered" evidence="2">
    <location>
        <begin position="409"/>
        <end position="456"/>
    </location>
</feature>
<feature type="compositionally biased region" description="Basic and acidic residues" evidence="2">
    <location>
        <begin position="195"/>
        <end position="222"/>
    </location>
</feature>
<sequence length="745" mass="84970">MRNRIFMHTSQDDCIMGTMRFVSKDEDTQVYGALIPTVMTTPKIRDSPGYHTYLAFATRAATPKTKRIYNKPVSPMTKTTTTSPEETHSKNKHQQLLIQALFEEAQLKKVLKRSKQETNIHQAGALREGADLESKVLDEPKGKSSDTSEETGLKPEVLDVSKADSSKSEYKTWGDSGDEANEQGDDEDVIESDDDHEHADDDRIESDNARTKEYEKNDRELYGDVNVRLTDAEPDDEDKDDKEMTNAKIVDAKHENVIQESAATAVPDSETLTALHQRITDLEKDVKKLKDIDNSIKRNFTDIVMKHSVLAKIMKRLKQQYAPQKSIEHIQEIKMQHTRKQQVPKETITSSDTATLKEFDQKTTLFQAMTSSKSFNRCLKQRALYHALIELIFKDEDVMENDVADKLKKRKPHNADKDEGPFAGSDRGSDPSPDPEWNKSKSIDNGPKQSWLNDMDKATKPPLTFDDLTHTPIEFSAFNNLEGHHCPYDLTKLLPVQMSSQGRQIIPANFFFNNDLEYLRGGSNDKKYTASTTKSKATRYELKGIKDMVPNLWSPVKVVYDRYALLGNYHWQSTHQNFYGYTTKIVSKHDVYLTKRILSIISVKVNEWYGCVSLDLNDANMNNLQLKFDNFQKNQQDFQKKLEQKQDDFQNQMMNFIQILYNNKLSSSSSLPSNTIPNLKGEGKAITTRSGMSYKEPPILPPGVEQQEPIEETTYTEFPSTKDIQPPLVQVEAQVDKPIEEPSVV</sequence>
<proteinExistence type="predicted"/>
<feature type="compositionally biased region" description="Basic and acidic residues" evidence="2">
    <location>
        <begin position="128"/>
        <end position="172"/>
    </location>
</feature>
<comment type="caution">
    <text evidence="3">The sequence shown here is derived from an EMBL/GenBank/DDBJ whole genome shotgun (WGS) entry which is preliminary data.</text>
</comment>